<keyword evidence="3" id="KW-1185">Reference proteome</keyword>
<gene>
    <name evidence="2" type="ORF">DFH94DRAFT_682288</name>
</gene>
<organism evidence="2 3">
    <name type="scientific">Russula ochroleuca</name>
    <dbReference type="NCBI Taxonomy" id="152965"/>
    <lineage>
        <taxon>Eukaryota</taxon>
        <taxon>Fungi</taxon>
        <taxon>Dikarya</taxon>
        <taxon>Basidiomycota</taxon>
        <taxon>Agaricomycotina</taxon>
        <taxon>Agaricomycetes</taxon>
        <taxon>Russulales</taxon>
        <taxon>Russulaceae</taxon>
        <taxon>Russula</taxon>
    </lineage>
</organism>
<feature type="region of interest" description="Disordered" evidence="1">
    <location>
        <begin position="87"/>
        <end position="106"/>
    </location>
</feature>
<name>A0A9P5MV28_9AGAM</name>
<reference evidence="2" key="1">
    <citation type="submission" date="2019-10" db="EMBL/GenBank/DDBJ databases">
        <authorList>
            <consortium name="DOE Joint Genome Institute"/>
            <person name="Kuo A."/>
            <person name="Miyauchi S."/>
            <person name="Kiss E."/>
            <person name="Drula E."/>
            <person name="Kohler A."/>
            <person name="Sanchez-Garcia M."/>
            <person name="Andreopoulos B."/>
            <person name="Barry K.W."/>
            <person name="Bonito G."/>
            <person name="Buee M."/>
            <person name="Carver A."/>
            <person name="Chen C."/>
            <person name="Cichocki N."/>
            <person name="Clum A."/>
            <person name="Culley D."/>
            <person name="Crous P.W."/>
            <person name="Fauchery L."/>
            <person name="Girlanda M."/>
            <person name="Hayes R."/>
            <person name="Keri Z."/>
            <person name="LaButti K."/>
            <person name="Lipzen A."/>
            <person name="Lombard V."/>
            <person name="Magnuson J."/>
            <person name="Maillard F."/>
            <person name="Morin E."/>
            <person name="Murat C."/>
            <person name="Nolan M."/>
            <person name="Ohm R."/>
            <person name="Pangilinan J."/>
            <person name="Pereira M."/>
            <person name="Perotto S."/>
            <person name="Peter M."/>
            <person name="Riley R."/>
            <person name="Sitrit Y."/>
            <person name="Stielow B."/>
            <person name="Szollosi G."/>
            <person name="Zifcakova L."/>
            <person name="Stursova M."/>
            <person name="Spatafora J.W."/>
            <person name="Tedersoo L."/>
            <person name="Vaario L.-M."/>
            <person name="Yamada A."/>
            <person name="Yan M."/>
            <person name="Wang P."/>
            <person name="Xu J."/>
            <person name="Bruns T."/>
            <person name="Baldrian P."/>
            <person name="Vilgalys R."/>
            <person name="Henrissat B."/>
            <person name="Grigoriev I.V."/>
            <person name="Hibbett D."/>
            <person name="Nagy L.G."/>
            <person name="Martin F.M."/>
        </authorList>
    </citation>
    <scope>NUCLEOTIDE SEQUENCE</scope>
    <source>
        <strain evidence="2">Prilba</strain>
    </source>
</reference>
<comment type="caution">
    <text evidence="2">The sequence shown here is derived from an EMBL/GenBank/DDBJ whole genome shotgun (WGS) entry which is preliminary data.</text>
</comment>
<sequence>MAETQRELRTGSTGVALGKELQVAVVYITATLLHELEVRGVMGARTDAVGELMQHAMGGGIKTLLMSHAHGQCVVHASNVLCICHVPKHERDENRRDPEQERETRA</sequence>
<accession>A0A9P5MV28</accession>
<evidence type="ECO:0000256" key="1">
    <source>
        <dbReference type="SAM" id="MobiDB-lite"/>
    </source>
</evidence>
<evidence type="ECO:0000313" key="2">
    <source>
        <dbReference type="EMBL" id="KAF8479559.1"/>
    </source>
</evidence>
<proteinExistence type="predicted"/>
<dbReference type="AlphaFoldDB" id="A0A9P5MV28"/>
<dbReference type="EMBL" id="WHVB01000009">
    <property type="protein sequence ID" value="KAF8479559.1"/>
    <property type="molecule type" value="Genomic_DNA"/>
</dbReference>
<protein>
    <submittedName>
        <fullName evidence="2">Uncharacterized protein</fullName>
    </submittedName>
</protein>
<dbReference type="Proteomes" id="UP000759537">
    <property type="component" value="Unassembled WGS sequence"/>
</dbReference>
<reference evidence="2" key="2">
    <citation type="journal article" date="2020" name="Nat. Commun.">
        <title>Large-scale genome sequencing of mycorrhizal fungi provides insights into the early evolution of symbiotic traits.</title>
        <authorList>
            <person name="Miyauchi S."/>
            <person name="Kiss E."/>
            <person name="Kuo A."/>
            <person name="Drula E."/>
            <person name="Kohler A."/>
            <person name="Sanchez-Garcia M."/>
            <person name="Morin E."/>
            <person name="Andreopoulos B."/>
            <person name="Barry K.W."/>
            <person name="Bonito G."/>
            <person name="Buee M."/>
            <person name="Carver A."/>
            <person name="Chen C."/>
            <person name="Cichocki N."/>
            <person name="Clum A."/>
            <person name="Culley D."/>
            <person name="Crous P.W."/>
            <person name="Fauchery L."/>
            <person name="Girlanda M."/>
            <person name="Hayes R.D."/>
            <person name="Keri Z."/>
            <person name="LaButti K."/>
            <person name="Lipzen A."/>
            <person name="Lombard V."/>
            <person name="Magnuson J."/>
            <person name="Maillard F."/>
            <person name="Murat C."/>
            <person name="Nolan M."/>
            <person name="Ohm R.A."/>
            <person name="Pangilinan J."/>
            <person name="Pereira M.F."/>
            <person name="Perotto S."/>
            <person name="Peter M."/>
            <person name="Pfister S."/>
            <person name="Riley R."/>
            <person name="Sitrit Y."/>
            <person name="Stielow J.B."/>
            <person name="Szollosi G."/>
            <person name="Zifcakova L."/>
            <person name="Stursova M."/>
            <person name="Spatafora J.W."/>
            <person name="Tedersoo L."/>
            <person name="Vaario L.M."/>
            <person name="Yamada A."/>
            <person name="Yan M."/>
            <person name="Wang P."/>
            <person name="Xu J."/>
            <person name="Bruns T."/>
            <person name="Baldrian P."/>
            <person name="Vilgalys R."/>
            <person name="Dunand C."/>
            <person name="Henrissat B."/>
            <person name="Grigoriev I.V."/>
            <person name="Hibbett D."/>
            <person name="Nagy L.G."/>
            <person name="Martin F.M."/>
        </authorList>
    </citation>
    <scope>NUCLEOTIDE SEQUENCE</scope>
    <source>
        <strain evidence="2">Prilba</strain>
    </source>
</reference>
<evidence type="ECO:0000313" key="3">
    <source>
        <dbReference type="Proteomes" id="UP000759537"/>
    </source>
</evidence>